<keyword evidence="12" id="KW-1185">Reference proteome</keyword>
<feature type="region of interest" description="Disordered" evidence="9">
    <location>
        <begin position="1"/>
        <end position="23"/>
    </location>
</feature>
<dbReference type="STRING" id="3088.A0A383VVK1"/>
<evidence type="ECO:0000256" key="3">
    <source>
        <dbReference type="ARBA" id="ARBA00022741"/>
    </source>
</evidence>
<dbReference type="Gene3D" id="1.10.510.10">
    <property type="entry name" value="Transferase(Phosphotransferase) domain 1"/>
    <property type="match status" value="1"/>
</dbReference>
<accession>A0A383VVK1</accession>
<dbReference type="InterPro" id="IPR008271">
    <property type="entry name" value="Ser/Thr_kinase_AS"/>
</dbReference>
<evidence type="ECO:0000256" key="9">
    <source>
        <dbReference type="SAM" id="MobiDB-lite"/>
    </source>
</evidence>
<evidence type="ECO:0000313" key="11">
    <source>
        <dbReference type="EMBL" id="SZX69518.1"/>
    </source>
</evidence>
<sequence length="676" mass="71786">MAHVDSATGHQAEAPSTPSGVPAGLKSTFSKIFGSTWGSDNSGNADSGGGLIAAFRAMMPKSGSLSGSDASGVSSRSGCDSPLSPAQSYQAPPPPSPGRKSTLLAMCPQLPPSMHRKEWCLDDYIITDKLYKGYASMVYKAICKRSRETVVLKCYLMSSICELYQHQIYREVRLHSSCQHENIIKLFAAFQEGDRVVMVQEYADGGDLFNLLQKYGGCLSERIAVQMVLDPFLRVLQYLHTRAIIHRDIKPENILFADKGSCLKLADFGLAIDLREERAVTRAGTLDYMAPEVLKCPYKSKPEENKEKVHLHYSNTVDSWAVGVLVYELLVGCPPFYDKSKSTTEARIVSGVPHFPPTMSEAAKNFICAALRKNPEERPSVLEMVHHPWVELYRARRSMRQLNIMAGVPTSANSSFTTSQVAAAAAAAGAATAGISSAAPASSSAAPAGALSAHDHAHHGAVGTAAAVLNAAKKNLKHTVTSKVLGVASPLQRADAKIAADKDGLLLHLSAASSPCLLQTPGSANKLLKAAVNSSAMAAAAAAAKDAATAAFQQQQLQQQQLQQQPPMQAPQQQQPPMQAPQQQQPPQQQYVPGAITPLPAAAAPPMLIKGGSVKVDEQTMSFLFGGGRAAGMNLAGQVSAKHANHATAAAAQAATTVQTAAEKTNESDMLIHACY</sequence>
<dbReference type="InterPro" id="IPR011009">
    <property type="entry name" value="Kinase-like_dom_sf"/>
</dbReference>
<dbReference type="EMBL" id="FNXT01000933">
    <property type="protein sequence ID" value="SZX69518.1"/>
    <property type="molecule type" value="Genomic_DNA"/>
</dbReference>
<evidence type="ECO:0000256" key="8">
    <source>
        <dbReference type="PIRSR" id="PIRSR630616-3"/>
    </source>
</evidence>
<evidence type="ECO:0000256" key="1">
    <source>
        <dbReference type="ARBA" id="ARBA00022527"/>
    </source>
</evidence>
<dbReference type="PROSITE" id="PS00108">
    <property type="entry name" value="PROTEIN_KINASE_ST"/>
    <property type="match status" value="1"/>
</dbReference>
<evidence type="ECO:0000256" key="6">
    <source>
        <dbReference type="PIRSR" id="PIRSR630616-1"/>
    </source>
</evidence>
<dbReference type="FunFam" id="1.10.510.10:FF:000813">
    <property type="entry name" value="Aurora-like kinase"/>
    <property type="match status" value="1"/>
</dbReference>
<feature type="region of interest" description="Disordered" evidence="9">
    <location>
        <begin position="558"/>
        <end position="593"/>
    </location>
</feature>
<gene>
    <name evidence="11" type="ORF">BQ4739_LOCUS9787</name>
</gene>
<dbReference type="Pfam" id="PF00069">
    <property type="entry name" value="Pkinase"/>
    <property type="match status" value="1"/>
</dbReference>
<keyword evidence="1" id="KW-0723">Serine/threonine-protein kinase</keyword>
<evidence type="ECO:0000259" key="10">
    <source>
        <dbReference type="PROSITE" id="PS50011"/>
    </source>
</evidence>
<feature type="region of interest" description="Disordered" evidence="9">
    <location>
        <begin position="66"/>
        <end position="104"/>
    </location>
</feature>
<feature type="binding site" evidence="7">
    <location>
        <begin position="252"/>
        <end position="253"/>
    </location>
    <ligand>
        <name>ATP</name>
        <dbReference type="ChEBI" id="CHEBI:30616"/>
    </ligand>
</feature>
<feature type="binding site" evidence="7">
    <location>
        <position position="153"/>
    </location>
    <ligand>
        <name>ATP</name>
        <dbReference type="ChEBI" id="CHEBI:30616"/>
    </ligand>
</feature>
<organism evidence="11 12">
    <name type="scientific">Tetradesmus obliquus</name>
    <name type="common">Green alga</name>
    <name type="synonym">Acutodesmus obliquus</name>
    <dbReference type="NCBI Taxonomy" id="3088"/>
    <lineage>
        <taxon>Eukaryota</taxon>
        <taxon>Viridiplantae</taxon>
        <taxon>Chlorophyta</taxon>
        <taxon>core chlorophytes</taxon>
        <taxon>Chlorophyceae</taxon>
        <taxon>CS clade</taxon>
        <taxon>Sphaeropleales</taxon>
        <taxon>Scenedesmaceae</taxon>
        <taxon>Tetradesmus</taxon>
    </lineage>
</organism>
<dbReference type="SMART" id="SM00220">
    <property type="entry name" value="S_TKc"/>
    <property type="match status" value="1"/>
</dbReference>
<dbReference type="PANTHER" id="PTHR24350">
    <property type="entry name" value="SERINE/THREONINE-PROTEIN KINASE IAL-RELATED"/>
    <property type="match status" value="1"/>
</dbReference>
<evidence type="ECO:0000256" key="5">
    <source>
        <dbReference type="ARBA" id="ARBA00022840"/>
    </source>
</evidence>
<feature type="binding site" evidence="7">
    <location>
        <position position="267"/>
    </location>
    <ligand>
        <name>ATP</name>
        <dbReference type="ChEBI" id="CHEBI:30616"/>
    </ligand>
</feature>
<reference evidence="11 12" key="1">
    <citation type="submission" date="2016-10" db="EMBL/GenBank/DDBJ databases">
        <authorList>
            <person name="Cai Z."/>
        </authorList>
    </citation>
    <scope>NUCLEOTIDE SEQUENCE [LARGE SCALE GENOMIC DNA]</scope>
</reference>
<keyword evidence="3 7" id="KW-0547">Nucleotide-binding</keyword>
<keyword evidence="2" id="KW-0808">Transferase</keyword>
<dbReference type="Proteomes" id="UP000256970">
    <property type="component" value="Unassembled WGS sequence"/>
</dbReference>
<keyword evidence="5 7" id="KW-0067">ATP-binding</keyword>
<feature type="binding site" evidence="7">
    <location>
        <begin position="201"/>
        <end position="203"/>
    </location>
    <ligand>
        <name>ATP</name>
        <dbReference type="ChEBI" id="CHEBI:30616"/>
    </ligand>
</feature>
<proteinExistence type="predicted"/>
<evidence type="ECO:0000256" key="7">
    <source>
        <dbReference type="PIRSR" id="PIRSR630616-2"/>
    </source>
</evidence>
<evidence type="ECO:0000256" key="4">
    <source>
        <dbReference type="ARBA" id="ARBA00022777"/>
    </source>
</evidence>
<evidence type="ECO:0000256" key="2">
    <source>
        <dbReference type="ARBA" id="ARBA00022679"/>
    </source>
</evidence>
<feature type="compositionally biased region" description="Low complexity" evidence="9">
    <location>
        <begin position="66"/>
        <end position="90"/>
    </location>
</feature>
<feature type="cross-link" description="Glycyl lysine isopeptide (Lys-Gly) (interchain with G-Cter in SUMO2)" evidence="8">
    <location>
        <position position="250"/>
    </location>
</feature>
<dbReference type="InterPro" id="IPR000719">
    <property type="entry name" value="Prot_kinase_dom"/>
</dbReference>
<dbReference type="PROSITE" id="PS50011">
    <property type="entry name" value="PROTEIN_KINASE_DOM"/>
    <property type="match status" value="1"/>
</dbReference>
<dbReference type="AlphaFoldDB" id="A0A383VVK1"/>
<dbReference type="SUPFAM" id="SSF56112">
    <property type="entry name" value="Protein kinase-like (PK-like)"/>
    <property type="match status" value="1"/>
</dbReference>
<keyword evidence="4" id="KW-0418">Kinase</keyword>
<dbReference type="InterPro" id="IPR030616">
    <property type="entry name" value="Aur-like"/>
</dbReference>
<name>A0A383VVK1_TETOB</name>
<evidence type="ECO:0000313" key="12">
    <source>
        <dbReference type="Proteomes" id="UP000256970"/>
    </source>
</evidence>
<feature type="active site" description="Proton acceptor" evidence="6">
    <location>
        <position position="248"/>
    </location>
</feature>
<dbReference type="GO" id="GO:0004674">
    <property type="term" value="F:protein serine/threonine kinase activity"/>
    <property type="evidence" value="ECO:0007669"/>
    <property type="project" value="UniProtKB-KW"/>
</dbReference>
<protein>
    <recommendedName>
        <fullName evidence="10">Protein kinase domain-containing protein</fullName>
    </recommendedName>
</protein>
<feature type="domain" description="Protein kinase" evidence="10">
    <location>
        <begin position="124"/>
        <end position="390"/>
    </location>
</feature>
<dbReference type="GO" id="GO:0005524">
    <property type="term" value="F:ATP binding"/>
    <property type="evidence" value="ECO:0007669"/>
    <property type="project" value="UniProtKB-KW"/>
</dbReference>